<evidence type="ECO:0000259" key="10">
    <source>
        <dbReference type="PROSITE" id="PS51194"/>
    </source>
</evidence>
<gene>
    <name evidence="12" type="ORF">FisN_12Hh174</name>
</gene>
<dbReference type="AlphaFoldDB" id="A0A1Z5KBD8"/>
<evidence type="ECO:0000256" key="3">
    <source>
        <dbReference type="ARBA" id="ARBA00022806"/>
    </source>
</evidence>
<accession>A0A1Z5KBD8</accession>
<dbReference type="SMART" id="SM01178">
    <property type="entry name" value="DUF4217"/>
    <property type="match status" value="1"/>
</dbReference>
<evidence type="ECO:0000313" key="12">
    <source>
        <dbReference type="EMBL" id="GAX23603.1"/>
    </source>
</evidence>
<evidence type="ECO:0000259" key="9">
    <source>
        <dbReference type="PROSITE" id="PS51192"/>
    </source>
</evidence>
<dbReference type="InterPro" id="IPR025313">
    <property type="entry name" value="SPB4-like_CTE"/>
</dbReference>
<dbReference type="InterPro" id="IPR001650">
    <property type="entry name" value="Helicase_C-like"/>
</dbReference>
<dbReference type="GO" id="GO:0003724">
    <property type="term" value="F:RNA helicase activity"/>
    <property type="evidence" value="ECO:0007669"/>
    <property type="project" value="UniProtKB-EC"/>
</dbReference>
<feature type="short sequence motif" description="Q motif" evidence="6">
    <location>
        <begin position="21"/>
        <end position="49"/>
    </location>
</feature>
<dbReference type="Pfam" id="PF00270">
    <property type="entry name" value="DEAD"/>
    <property type="match status" value="1"/>
</dbReference>
<keyword evidence="13" id="KW-1185">Reference proteome</keyword>
<keyword evidence="5 7" id="KW-0694">RNA-binding</keyword>
<dbReference type="PROSITE" id="PS51192">
    <property type="entry name" value="HELICASE_ATP_BIND_1"/>
    <property type="match status" value="1"/>
</dbReference>
<feature type="domain" description="Helicase C-terminal" evidence="10">
    <location>
        <begin position="275"/>
        <end position="439"/>
    </location>
</feature>
<feature type="compositionally biased region" description="Basic and acidic residues" evidence="8">
    <location>
        <begin position="1"/>
        <end position="12"/>
    </location>
</feature>
<comment type="similarity">
    <text evidence="7">Belongs to the DEAD box helicase family.</text>
</comment>
<dbReference type="GO" id="GO:0016887">
    <property type="term" value="F:ATP hydrolysis activity"/>
    <property type="evidence" value="ECO:0007669"/>
    <property type="project" value="RHEA"/>
</dbReference>
<dbReference type="CDD" id="cd18787">
    <property type="entry name" value="SF2_C_DEAD"/>
    <property type="match status" value="1"/>
</dbReference>
<evidence type="ECO:0000259" key="11">
    <source>
        <dbReference type="PROSITE" id="PS51195"/>
    </source>
</evidence>
<dbReference type="EC" id="3.6.4.13" evidence="7"/>
<evidence type="ECO:0000256" key="5">
    <source>
        <dbReference type="ARBA" id="ARBA00022884"/>
    </source>
</evidence>
<feature type="region of interest" description="Disordered" evidence="8">
    <location>
        <begin position="433"/>
        <end position="456"/>
    </location>
</feature>
<dbReference type="InterPro" id="IPR014001">
    <property type="entry name" value="Helicase_ATP-bd"/>
</dbReference>
<dbReference type="OrthoDB" id="7396459at2759"/>
<keyword evidence="1 7" id="KW-0547">Nucleotide-binding</keyword>
<dbReference type="InterPro" id="IPR027417">
    <property type="entry name" value="P-loop_NTPase"/>
</dbReference>
<feature type="region of interest" description="Disordered" evidence="8">
    <location>
        <begin position="1"/>
        <end position="22"/>
    </location>
</feature>
<evidence type="ECO:0000256" key="8">
    <source>
        <dbReference type="SAM" id="MobiDB-lite"/>
    </source>
</evidence>
<comment type="catalytic activity">
    <reaction evidence="7">
        <text>ATP + H2O = ADP + phosphate + H(+)</text>
        <dbReference type="Rhea" id="RHEA:13065"/>
        <dbReference type="ChEBI" id="CHEBI:15377"/>
        <dbReference type="ChEBI" id="CHEBI:15378"/>
        <dbReference type="ChEBI" id="CHEBI:30616"/>
        <dbReference type="ChEBI" id="CHEBI:43474"/>
        <dbReference type="ChEBI" id="CHEBI:456216"/>
        <dbReference type="EC" id="3.6.4.13"/>
    </reaction>
</comment>
<dbReference type="GO" id="GO:0005524">
    <property type="term" value="F:ATP binding"/>
    <property type="evidence" value="ECO:0007669"/>
    <property type="project" value="UniProtKB-UniRule"/>
</dbReference>
<keyword evidence="3 7" id="KW-0347">Helicase</keyword>
<evidence type="ECO:0000256" key="7">
    <source>
        <dbReference type="RuleBase" id="RU365068"/>
    </source>
</evidence>
<evidence type="ECO:0000256" key="2">
    <source>
        <dbReference type="ARBA" id="ARBA00022801"/>
    </source>
</evidence>
<sequence>MPKTKAKEEITKETQQSSADDSFQRLPLSSGVLEYIQEQNFTRMTPVQAATIPLFLASKDVAVQAVTGSGKTLAFLIPVVEAILRKKFKKHQAGALILSPTRELAQQTHAVAAALCRHCQLKEPLLLVGGSSAASSSASTRPVTADLQSFQEIGHDILIGTPGRVEDILTKYSVIDTSELEYLILDEADVLLNLGFAITLQSILKRLPKMRRTGLFSATTSCTNTSLKEWMGRAGLRNPVWIDVAVTTNVAETRTAQATPTSLTNYFLVCPLDEKLSRLAVFLQDHSSEKIIVFCLTCACVDFYGNALKVLLPTVSIEPLHGKMVQKRREKSMERFRSDAEGGTLLCTDVAARGLDVSNVNWVVQFDAPQDPAFYVHRVGRSARAGKSGNSLLFLTRKEEAYVDLLKMRKVPLSPLPSSERCSPFILENNVEEGTEKEATKRKADKSKEEEPTKGTIRCADGSEIEDILPKVKDLVLTDRDFLEKGTKAFTSYIRAYKEHHCSFIFR</sequence>
<reference evidence="12 13" key="1">
    <citation type="journal article" date="2015" name="Plant Cell">
        <title>Oil accumulation by the oleaginous diatom Fistulifera solaris as revealed by the genome and transcriptome.</title>
        <authorList>
            <person name="Tanaka T."/>
            <person name="Maeda Y."/>
            <person name="Veluchamy A."/>
            <person name="Tanaka M."/>
            <person name="Abida H."/>
            <person name="Marechal E."/>
            <person name="Bowler C."/>
            <person name="Muto M."/>
            <person name="Sunaga Y."/>
            <person name="Tanaka M."/>
            <person name="Yoshino T."/>
            <person name="Taniguchi T."/>
            <person name="Fukuda Y."/>
            <person name="Nemoto M."/>
            <person name="Matsumoto M."/>
            <person name="Wong P.S."/>
            <person name="Aburatani S."/>
            <person name="Fujibuchi W."/>
        </authorList>
    </citation>
    <scope>NUCLEOTIDE SEQUENCE [LARGE SCALE GENOMIC DNA]</scope>
    <source>
        <strain evidence="12 13">JPCC DA0580</strain>
    </source>
</reference>
<keyword evidence="2 7" id="KW-0378">Hydrolase</keyword>
<evidence type="ECO:0000256" key="6">
    <source>
        <dbReference type="PROSITE-ProRule" id="PRU00552"/>
    </source>
</evidence>
<feature type="domain" description="DEAD-box RNA helicase Q" evidence="11">
    <location>
        <begin position="21"/>
        <end position="49"/>
    </location>
</feature>
<dbReference type="InParanoid" id="A0A1Z5KBD8"/>
<comment type="function">
    <text evidence="7">RNA helicase.</text>
</comment>
<organism evidence="12 13">
    <name type="scientific">Fistulifera solaris</name>
    <name type="common">Oleaginous diatom</name>
    <dbReference type="NCBI Taxonomy" id="1519565"/>
    <lineage>
        <taxon>Eukaryota</taxon>
        <taxon>Sar</taxon>
        <taxon>Stramenopiles</taxon>
        <taxon>Ochrophyta</taxon>
        <taxon>Bacillariophyta</taxon>
        <taxon>Bacillariophyceae</taxon>
        <taxon>Bacillariophycidae</taxon>
        <taxon>Naviculales</taxon>
        <taxon>Naviculaceae</taxon>
        <taxon>Fistulifera</taxon>
    </lineage>
</organism>
<dbReference type="InterPro" id="IPR014014">
    <property type="entry name" value="RNA_helicase_DEAD_Q_motif"/>
</dbReference>
<name>A0A1Z5KBD8_FISSO</name>
<dbReference type="Proteomes" id="UP000198406">
    <property type="component" value="Unassembled WGS sequence"/>
</dbReference>
<evidence type="ECO:0000256" key="4">
    <source>
        <dbReference type="ARBA" id="ARBA00022840"/>
    </source>
</evidence>
<dbReference type="GO" id="GO:0003723">
    <property type="term" value="F:RNA binding"/>
    <property type="evidence" value="ECO:0007669"/>
    <property type="project" value="UniProtKB-UniRule"/>
</dbReference>
<evidence type="ECO:0000256" key="1">
    <source>
        <dbReference type="ARBA" id="ARBA00022741"/>
    </source>
</evidence>
<dbReference type="Pfam" id="PF13959">
    <property type="entry name" value="CTE_SPB4"/>
    <property type="match status" value="1"/>
</dbReference>
<dbReference type="SMART" id="SM00490">
    <property type="entry name" value="HELICc"/>
    <property type="match status" value="1"/>
</dbReference>
<dbReference type="CDD" id="cd17960">
    <property type="entry name" value="DEADc_DDX55"/>
    <property type="match status" value="1"/>
</dbReference>
<dbReference type="PANTHER" id="PTHR24031">
    <property type="entry name" value="RNA HELICASE"/>
    <property type="match status" value="1"/>
</dbReference>
<comment type="domain">
    <text evidence="7">The Q motif is unique to and characteristic of the DEAD box family of RNA helicases and controls ATP binding and hydrolysis.</text>
</comment>
<keyword evidence="4 7" id="KW-0067">ATP-binding</keyword>
<proteinExistence type="inferred from homology"/>
<dbReference type="PROSITE" id="PS51195">
    <property type="entry name" value="Q_MOTIF"/>
    <property type="match status" value="1"/>
</dbReference>
<comment type="caution">
    <text evidence="12">The sequence shown here is derived from an EMBL/GenBank/DDBJ whole genome shotgun (WGS) entry which is preliminary data.</text>
</comment>
<protein>
    <recommendedName>
        <fullName evidence="7">ATP-dependent RNA helicase</fullName>
        <ecNumber evidence="7">3.6.4.13</ecNumber>
    </recommendedName>
</protein>
<dbReference type="InterPro" id="IPR011545">
    <property type="entry name" value="DEAD/DEAH_box_helicase_dom"/>
</dbReference>
<dbReference type="SMART" id="SM00487">
    <property type="entry name" value="DEXDc"/>
    <property type="match status" value="1"/>
</dbReference>
<dbReference type="PROSITE" id="PS51194">
    <property type="entry name" value="HELICASE_CTER"/>
    <property type="match status" value="1"/>
</dbReference>
<evidence type="ECO:0000313" key="13">
    <source>
        <dbReference type="Proteomes" id="UP000198406"/>
    </source>
</evidence>
<feature type="compositionally biased region" description="Basic and acidic residues" evidence="8">
    <location>
        <begin position="434"/>
        <end position="453"/>
    </location>
</feature>
<dbReference type="SUPFAM" id="SSF52540">
    <property type="entry name" value="P-loop containing nucleoside triphosphate hydrolases"/>
    <property type="match status" value="1"/>
</dbReference>
<dbReference type="EMBL" id="BDSP01000203">
    <property type="protein sequence ID" value="GAX23603.1"/>
    <property type="molecule type" value="Genomic_DNA"/>
</dbReference>
<feature type="domain" description="Helicase ATP-binding" evidence="9">
    <location>
        <begin position="52"/>
        <end position="238"/>
    </location>
</feature>
<dbReference type="Gene3D" id="3.40.50.300">
    <property type="entry name" value="P-loop containing nucleotide triphosphate hydrolases"/>
    <property type="match status" value="2"/>
</dbReference>
<dbReference type="Pfam" id="PF00271">
    <property type="entry name" value="Helicase_C"/>
    <property type="match status" value="1"/>
</dbReference>